<reference evidence="2" key="1">
    <citation type="journal article" date="2020" name="Nature">
        <title>Giant virus diversity and host interactions through global metagenomics.</title>
        <authorList>
            <person name="Schulz F."/>
            <person name="Roux S."/>
            <person name="Paez-Espino D."/>
            <person name="Jungbluth S."/>
            <person name="Walsh D.A."/>
            <person name="Denef V.J."/>
            <person name="McMahon K.D."/>
            <person name="Konstantinidis K.T."/>
            <person name="Eloe-Fadrosh E.A."/>
            <person name="Kyrpides N.C."/>
            <person name="Woyke T."/>
        </authorList>
    </citation>
    <scope>NUCLEOTIDE SEQUENCE</scope>
    <source>
        <strain evidence="2">GVMAG-M-3300027963-21</strain>
    </source>
</reference>
<protein>
    <recommendedName>
        <fullName evidence="3">Protein kinase domain-containing protein</fullName>
    </recommendedName>
</protein>
<sequence>MKYMDALRKYNEGSDKWCIPRKGSADYLKIREMMKKISSIQKSKSKDSSKEDLADKNRRIQILQAAIKRRLVAKAMKSISERKSPREPAYNSESRAFSSDYYKNQKATKIQKFLRDKLIANKNNLDNRVKTFKIVSKRLASIKPNDCLEKKTFDGVAGYTIRNVINLEKQIGTPSKNGAIYLTSIPNFLGIYPIASKVMKVATDNIKEVKLMTRITKEILLKKISRHFLMIYGSCNCSKEIAEKLRYLSINELADGDLKMLINNKDVVSDAELMFNIFIQTFISIATFQNIIRHVHKDPHYGNFLFQTNNDKGYYHYIFNGNSYYLKACKYNIIIYDYGYAKPIVKPKKNTLLSNVNNQTRSITFDYSNIIHCFMNSKYYGYVNFPNLPPEPMSKNIFAIFRKIQEISAEEVAKNMVDKSDKQYENTIFQRIIEEIFKYAPKNMFITKRPPNVINKTPFYISPPNHVAPKAASAASATSATTSPKPVVKKPAIAANATKSVDSRGFTKSFKAAAMLMRKEEYVKFVKEMRVKVKKNFPDLTPDRVMAKVKDLWKTHIRRKDALSTDESVRTPSPLAKPVVKKPAKAAKAAKPTQYVNSTESNIAAAILKRKKDYKKFVKEMRVKVKEDFPYLTVAKVMAKVKDLWKTHIRKQDGLSSNASIYTPSK</sequence>
<accession>A0A6C0LM92</accession>
<feature type="region of interest" description="Disordered" evidence="1">
    <location>
        <begin position="561"/>
        <end position="584"/>
    </location>
</feature>
<organism evidence="2">
    <name type="scientific">viral metagenome</name>
    <dbReference type="NCBI Taxonomy" id="1070528"/>
    <lineage>
        <taxon>unclassified sequences</taxon>
        <taxon>metagenomes</taxon>
        <taxon>organismal metagenomes</taxon>
    </lineage>
</organism>
<name>A0A6C0LM92_9ZZZZ</name>
<dbReference type="SUPFAM" id="SSF56112">
    <property type="entry name" value="Protein kinase-like (PK-like)"/>
    <property type="match status" value="1"/>
</dbReference>
<evidence type="ECO:0008006" key="3">
    <source>
        <dbReference type="Google" id="ProtNLM"/>
    </source>
</evidence>
<dbReference type="AlphaFoldDB" id="A0A6C0LM92"/>
<evidence type="ECO:0000256" key="1">
    <source>
        <dbReference type="SAM" id="MobiDB-lite"/>
    </source>
</evidence>
<proteinExistence type="predicted"/>
<dbReference type="Gene3D" id="1.10.510.10">
    <property type="entry name" value="Transferase(Phosphotransferase) domain 1"/>
    <property type="match status" value="1"/>
</dbReference>
<dbReference type="InterPro" id="IPR011009">
    <property type="entry name" value="Kinase-like_dom_sf"/>
</dbReference>
<evidence type="ECO:0000313" key="2">
    <source>
        <dbReference type="EMBL" id="QHU31450.1"/>
    </source>
</evidence>
<dbReference type="EMBL" id="MN740527">
    <property type="protein sequence ID" value="QHU31450.1"/>
    <property type="molecule type" value="Genomic_DNA"/>
</dbReference>